<feature type="signal peptide" evidence="2">
    <location>
        <begin position="1"/>
        <end position="22"/>
    </location>
</feature>
<keyword evidence="2" id="KW-0732">Signal</keyword>
<dbReference type="RefSeq" id="WP_258307858.1">
    <property type="nucleotide sequence ID" value="NZ_JBEFLL010000007.1"/>
</dbReference>
<dbReference type="PANTHER" id="PTHR42928">
    <property type="entry name" value="TRICARBOXYLATE-BINDING PROTEIN"/>
    <property type="match status" value="1"/>
</dbReference>
<comment type="similarity">
    <text evidence="1">Belongs to the UPF0065 (bug) family.</text>
</comment>
<keyword evidence="4" id="KW-1185">Reference proteome</keyword>
<dbReference type="Proteomes" id="UP000245754">
    <property type="component" value="Unassembled WGS sequence"/>
</dbReference>
<keyword evidence="3" id="KW-0675">Receptor</keyword>
<evidence type="ECO:0000313" key="3">
    <source>
        <dbReference type="EMBL" id="PWK37285.1"/>
    </source>
</evidence>
<dbReference type="InterPro" id="IPR042100">
    <property type="entry name" value="Bug_dom1"/>
</dbReference>
<sequence length="334" mass="34376">MKVMTRRGATALLAMGAMGAIAATAALITAPAAQAQEAWPSKPIVLVSPYAPGGTTDVLARLLSSRLGEKLGQPVVVENRAGAGGNIGTAYVGKSKPDGYTFLLAASGPIVIAGALYPKLNYRPDADFTAVSPLARTSFVVAVNAKSGLTSLNDIIAKGKDGKLSFGSAGSGTPQHIIGEMFNVAAKTKIQHIPYKGSGPLLNDLVGGQVPLAFENPLPIMQQVKAGNLKVLAVTGAQRSQALPDVPTLAESGIKGFDAQPWYGLLGPAGLPKDITDRMNAEVQAILASPDVKAQLAGLGVEPMVMKPQQFQQFIATDITKWGAAVKASGATVD</sequence>
<proteinExistence type="inferred from homology"/>
<dbReference type="CDD" id="cd13578">
    <property type="entry name" value="PBP2_Bug27"/>
    <property type="match status" value="1"/>
</dbReference>
<dbReference type="InterPro" id="IPR005064">
    <property type="entry name" value="BUG"/>
</dbReference>
<feature type="chain" id="PRO_5016263627" evidence="2">
    <location>
        <begin position="23"/>
        <end position="334"/>
    </location>
</feature>
<name>A0A316EZH7_9BURK</name>
<dbReference type="Gene3D" id="3.40.190.150">
    <property type="entry name" value="Bordetella uptake gene, domain 1"/>
    <property type="match status" value="1"/>
</dbReference>
<evidence type="ECO:0000313" key="4">
    <source>
        <dbReference type="Proteomes" id="UP000245754"/>
    </source>
</evidence>
<dbReference type="AlphaFoldDB" id="A0A316EZH7"/>
<organism evidence="3 4">
    <name type="scientific">Cupriavidus plantarum</name>
    <dbReference type="NCBI Taxonomy" id="942865"/>
    <lineage>
        <taxon>Bacteria</taxon>
        <taxon>Pseudomonadati</taxon>
        <taxon>Pseudomonadota</taxon>
        <taxon>Betaproteobacteria</taxon>
        <taxon>Burkholderiales</taxon>
        <taxon>Burkholderiaceae</taxon>
        <taxon>Cupriavidus</taxon>
    </lineage>
</organism>
<dbReference type="Pfam" id="PF03401">
    <property type="entry name" value="TctC"/>
    <property type="match status" value="1"/>
</dbReference>
<protein>
    <submittedName>
        <fullName evidence="3">Tripartite-type tricarboxylate transporter receptor subunit TctC</fullName>
    </submittedName>
</protein>
<dbReference type="PANTHER" id="PTHR42928:SF5">
    <property type="entry name" value="BLR1237 PROTEIN"/>
    <property type="match status" value="1"/>
</dbReference>
<comment type="caution">
    <text evidence="3">The sequence shown here is derived from an EMBL/GenBank/DDBJ whole genome shotgun (WGS) entry which is preliminary data.</text>
</comment>
<accession>A0A316EZH7</accession>
<dbReference type="PROSITE" id="PS51318">
    <property type="entry name" value="TAT"/>
    <property type="match status" value="1"/>
</dbReference>
<dbReference type="PIRSF" id="PIRSF017082">
    <property type="entry name" value="YflP"/>
    <property type="match status" value="1"/>
</dbReference>
<reference evidence="3 4" key="1">
    <citation type="submission" date="2018-05" db="EMBL/GenBank/DDBJ databases">
        <title>Genomic Encyclopedia of Type Strains, Phase IV (KMG-V): Genome sequencing to study the core and pangenomes of soil and plant-associated prokaryotes.</title>
        <authorList>
            <person name="Whitman W."/>
        </authorList>
    </citation>
    <scope>NUCLEOTIDE SEQUENCE [LARGE SCALE GENOMIC DNA]</scope>
    <source>
        <strain evidence="3 4">SLV-132</strain>
    </source>
</reference>
<dbReference type="Gene3D" id="3.40.190.10">
    <property type="entry name" value="Periplasmic binding protein-like II"/>
    <property type="match status" value="1"/>
</dbReference>
<dbReference type="EMBL" id="QGGT01000001">
    <property type="protein sequence ID" value="PWK37285.1"/>
    <property type="molecule type" value="Genomic_DNA"/>
</dbReference>
<dbReference type="InterPro" id="IPR006311">
    <property type="entry name" value="TAT_signal"/>
</dbReference>
<gene>
    <name evidence="3" type="ORF">C7419_1011167</name>
</gene>
<dbReference type="SUPFAM" id="SSF53850">
    <property type="entry name" value="Periplasmic binding protein-like II"/>
    <property type="match status" value="1"/>
</dbReference>
<evidence type="ECO:0000256" key="1">
    <source>
        <dbReference type="ARBA" id="ARBA00006987"/>
    </source>
</evidence>
<evidence type="ECO:0000256" key="2">
    <source>
        <dbReference type="SAM" id="SignalP"/>
    </source>
</evidence>